<dbReference type="AlphaFoldDB" id="A0A183BI99"/>
<dbReference type="Proteomes" id="UP000050741">
    <property type="component" value="Unassembled WGS sequence"/>
</dbReference>
<evidence type="ECO:0000313" key="3">
    <source>
        <dbReference type="WBParaSite" id="GPLIN_000032800"/>
    </source>
</evidence>
<reference evidence="2" key="2">
    <citation type="submission" date="2014-05" db="EMBL/GenBank/DDBJ databases">
        <title>The genome and life-stage specific transcriptomes of Globodera pallida elucidate key aspects of plant parasitism by a cyst nematode.</title>
        <authorList>
            <person name="Cotton J.A."/>
            <person name="Lilley C.J."/>
            <person name="Jones L.M."/>
            <person name="Kikuchi T."/>
            <person name="Reid A.J."/>
            <person name="Thorpe P."/>
            <person name="Tsai I.J."/>
            <person name="Beasley H."/>
            <person name="Blok V."/>
            <person name="Cock P.J.A."/>
            <person name="Van den Akker S.E."/>
            <person name="Holroyd N."/>
            <person name="Hunt M."/>
            <person name="Mantelin S."/>
            <person name="Naghra H."/>
            <person name="Pain A."/>
            <person name="Palomares-Rius J.E."/>
            <person name="Zarowiecki M."/>
            <person name="Berriman M."/>
            <person name="Jones J.T."/>
            <person name="Urwin P.E."/>
        </authorList>
    </citation>
    <scope>NUCLEOTIDE SEQUENCE [LARGE SCALE GENOMIC DNA]</scope>
    <source>
        <strain evidence="2">Lindley</strain>
    </source>
</reference>
<accession>A0A183BI99</accession>
<sequence>MIYTSEENIVDGDKEADERKKVPPGDDRHSVPLASRASSTPPASSPRAVFSFSASSTASSASPSRKANEEDERDEEEGEEEEEDELPIKESNLNALFRIFHSHILRQQMIKVRRERDPRPNLVGMGKFF</sequence>
<dbReference type="WBParaSite" id="GPLIN_000032800">
    <property type="protein sequence ID" value="GPLIN_000032800"/>
    <property type="gene ID" value="GPLIN_000032800"/>
</dbReference>
<feature type="region of interest" description="Disordered" evidence="1">
    <location>
        <begin position="1"/>
        <end position="90"/>
    </location>
</feature>
<organism evidence="2 3">
    <name type="scientific">Globodera pallida</name>
    <name type="common">Potato cyst nematode worm</name>
    <name type="synonym">Heterodera pallida</name>
    <dbReference type="NCBI Taxonomy" id="36090"/>
    <lineage>
        <taxon>Eukaryota</taxon>
        <taxon>Metazoa</taxon>
        <taxon>Ecdysozoa</taxon>
        <taxon>Nematoda</taxon>
        <taxon>Chromadorea</taxon>
        <taxon>Rhabditida</taxon>
        <taxon>Tylenchina</taxon>
        <taxon>Tylenchomorpha</taxon>
        <taxon>Tylenchoidea</taxon>
        <taxon>Heteroderidae</taxon>
        <taxon>Heteroderinae</taxon>
        <taxon>Globodera</taxon>
    </lineage>
</organism>
<reference evidence="3" key="3">
    <citation type="submission" date="2016-06" db="UniProtKB">
        <authorList>
            <consortium name="WormBaseParasite"/>
        </authorList>
    </citation>
    <scope>IDENTIFICATION</scope>
</reference>
<feature type="compositionally biased region" description="Basic and acidic residues" evidence="1">
    <location>
        <begin position="11"/>
        <end position="30"/>
    </location>
</feature>
<evidence type="ECO:0000256" key="1">
    <source>
        <dbReference type="SAM" id="MobiDB-lite"/>
    </source>
</evidence>
<reference evidence="2" key="1">
    <citation type="submission" date="2013-12" db="EMBL/GenBank/DDBJ databases">
        <authorList>
            <person name="Aslett M."/>
        </authorList>
    </citation>
    <scope>NUCLEOTIDE SEQUENCE [LARGE SCALE GENOMIC DNA]</scope>
    <source>
        <strain evidence="2">Lindley</strain>
    </source>
</reference>
<evidence type="ECO:0000313" key="2">
    <source>
        <dbReference type="Proteomes" id="UP000050741"/>
    </source>
</evidence>
<protein>
    <submittedName>
        <fullName evidence="3">Uncharacterized protein</fullName>
    </submittedName>
</protein>
<feature type="compositionally biased region" description="Acidic residues" evidence="1">
    <location>
        <begin position="69"/>
        <end position="85"/>
    </location>
</feature>
<proteinExistence type="predicted"/>
<keyword evidence="2" id="KW-1185">Reference proteome</keyword>
<name>A0A183BI99_GLOPA</name>
<feature type="compositionally biased region" description="Low complexity" evidence="1">
    <location>
        <begin position="32"/>
        <end position="64"/>
    </location>
</feature>